<accession>J3MEB4</accession>
<reference evidence="2" key="1">
    <citation type="journal article" date="2013" name="Nat. Commun.">
        <title>Whole-genome sequencing of Oryza brachyantha reveals mechanisms underlying Oryza genome evolution.</title>
        <authorList>
            <person name="Chen J."/>
            <person name="Huang Q."/>
            <person name="Gao D."/>
            <person name="Wang J."/>
            <person name="Lang Y."/>
            <person name="Liu T."/>
            <person name="Li B."/>
            <person name="Bai Z."/>
            <person name="Luis Goicoechea J."/>
            <person name="Liang C."/>
            <person name="Chen C."/>
            <person name="Zhang W."/>
            <person name="Sun S."/>
            <person name="Liao Y."/>
            <person name="Zhang X."/>
            <person name="Yang L."/>
            <person name="Song C."/>
            <person name="Wang M."/>
            <person name="Shi J."/>
            <person name="Liu G."/>
            <person name="Liu J."/>
            <person name="Zhou H."/>
            <person name="Zhou W."/>
            <person name="Yu Q."/>
            <person name="An N."/>
            <person name="Chen Y."/>
            <person name="Cai Q."/>
            <person name="Wang B."/>
            <person name="Liu B."/>
            <person name="Min J."/>
            <person name="Huang Y."/>
            <person name="Wu H."/>
            <person name="Li Z."/>
            <person name="Zhang Y."/>
            <person name="Yin Y."/>
            <person name="Song W."/>
            <person name="Jiang J."/>
            <person name="Jackson S.A."/>
            <person name="Wing R.A."/>
            <person name="Wang J."/>
            <person name="Chen M."/>
        </authorList>
    </citation>
    <scope>NUCLEOTIDE SEQUENCE [LARGE SCALE GENOMIC DNA]</scope>
    <source>
        <strain evidence="2">cv. IRGC 101232</strain>
    </source>
</reference>
<dbReference type="EnsemblPlants" id="OB06G23580.1">
    <property type="protein sequence ID" value="OB06G23580.1"/>
    <property type="gene ID" value="OB06G23580"/>
</dbReference>
<dbReference type="HOGENOM" id="CLU_2835256_0_0_1"/>
<protein>
    <submittedName>
        <fullName evidence="2">Uncharacterized protein</fullName>
    </submittedName>
</protein>
<organism evidence="2">
    <name type="scientific">Oryza brachyantha</name>
    <name type="common">malo sina</name>
    <dbReference type="NCBI Taxonomy" id="4533"/>
    <lineage>
        <taxon>Eukaryota</taxon>
        <taxon>Viridiplantae</taxon>
        <taxon>Streptophyta</taxon>
        <taxon>Embryophyta</taxon>
        <taxon>Tracheophyta</taxon>
        <taxon>Spermatophyta</taxon>
        <taxon>Magnoliopsida</taxon>
        <taxon>Liliopsida</taxon>
        <taxon>Poales</taxon>
        <taxon>Poaceae</taxon>
        <taxon>BOP clade</taxon>
        <taxon>Oryzoideae</taxon>
        <taxon>Oryzeae</taxon>
        <taxon>Oryzinae</taxon>
        <taxon>Oryza</taxon>
    </lineage>
</organism>
<dbReference type="Gramene" id="OB06G23580.1">
    <property type="protein sequence ID" value="OB06G23580.1"/>
    <property type="gene ID" value="OB06G23580"/>
</dbReference>
<evidence type="ECO:0000313" key="2">
    <source>
        <dbReference type="EnsemblPlants" id="OB06G23580.1"/>
    </source>
</evidence>
<evidence type="ECO:0000256" key="1">
    <source>
        <dbReference type="SAM" id="MobiDB-lite"/>
    </source>
</evidence>
<keyword evidence="3" id="KW-1185">Reference proteome</keyword>
<feature type="region of interest" description="Disordered" evidence="1">
    <location>
        <begin position="1"/>
        <end position="66"/>
    </location>
</feature>
<evidence type="ECO:0000313" key="3">
    <source>
        <dbReference type="Proteomes" id="UP000006038"/>
    </source>
</evidence>
<dbReference type="AlphaFoldDB" id="J3MEB4"/>
<dbReference type="Proteomes" id="UP000006038">
    <property type="component" value="Chromosome 6"/>
</dbReference>
<reference evidence="2" key="2">
    <citation type="submission" date="2013-04" db="UniProtKB">
        <authorList>
            <consortium name="EnsemblPlants"/>
        </authorList>
    </citation>
    <scope>IDENTIFICATION</scope>
</reference>
<name>J3MEB4_ORYBR</name>
<sequence>MRRAKEAAAAATRHPPPEVGKKRHWLGAPAASEQARGDRGRRRRLKETGDEVKKLRGSNVTPGVSS</sequence>
<proteinExistence type="predicted"/>